<keyword evidence="4" id="KW-1003">Cell membrane</keyword>
<gene>
    <name evidence="11" type="ORF">ACHKAR_16510</name>
</gene>
<keyword evidence="6 10" id="KW-1133">Transmembrane helix</keyword>
<feature type="transmembrane region" description="Helical" evidence="10">
    <location>
        <begin position="159"/>
        <end position="180"/>
    </location>
</feature>
<reference evidence="11 12" key="1">
    <citation type="journal article" date="2013" name="Int. J. Syst. Evol. Microbiol.">
        <title>Marinoscillum luteum sp. nov., isolated from marine sediment.</title>
        <authorList>
            <person name="Cha I.T."/>
            <person name="Park S.J."/>
            <person name="Kim S.J."/>
            <person name="Kim J.G."/>
            <person name="Jung M.Y."/>
            <person name="Shin K.S."/>
            <person name="Kwon K.K."/>
            <person name="Yang S.H."/>
            <person name="Seo Y.S."/>
            <person name="Rhee S.K."/>
        </authorList>
    </citation>
    <scope>NUCLEOTIDE SEQUENCE [LARGE SCALE GENOMIC DNA]</scope>
    <source>
        <strain evidence="11 12">KCTC 23939</strain>
    </source>
</reference>
<evidence type="ECO:0000256" key="1">
    <source>
        <dbReference type="ARBA" id="ARBA00004651"/>
    </source>
</evidence>
<evidence type="ECO:0000256" key="2">
    <source>
        <dbReference type="ARBA" id="ARBA00022448"/>
    </source>
</evidence>
<feature type="transmembrane region" description="Helical" evidence="10">
    <location>
        <begin position="236"/>
        <end position="258"/>
    </location>
</feature>
<evidence type="ECO:0000256" key="7">
    <source>
        <dbReference type="ARBA" id="ARBA00023065"/>
    </source>
</evidence>
<feature type="transmembrane region" description="Helical" evidence="10">
    <location>
        <begin position="378"/>
        <end position="400"/>
    </location>
</feature>
<evidence type="ECO:0000313" key="12">
    <source>
        <dbReference type="Proteomes" id="UP001610063"/>
    </source>
</evidence>
<evidence type="ECO:0000313" key="11">
    <source>
        <dbReference type="EMBL" id="MFH6985059.1"/>
    </source>
</evidence>
<dbReference type="InterPro" id="IPR050222">
    <property type="entry name" value="MATE_MdtK"/>
</dbReference>
<dbReference type="EMBL" id="JBIPKE010000019">
    <property type="protein sequence ID" value="MFH6985059.1"/>
    <property type="molecule type" value="Genomic_DNA"/>
</dbReference>
<keyword evidence="12" id="KW-1185">Reference proteome</keyword>
<keyword evidence="2" id="KW-0813">Transport</keyword>
<keyword evidence="7" id="KW-0406">Ion transport</keyword>
<dbReference type="InterPro" id="IPR048279">
    <property type="entry name" value="MdtK-like"/>
</dbReference>
<accession>A0ABW7NE75</accession>
<dbReference type="PIRSF" id="PIRSF006603">
    <property type="entry name" value="DinF"/>
    <property type="match status" value="1"/>
</dbReference>
<organism evidence="11 12">
    <name type="scientific">Marinoscillum luteum</name>
    <dbReference type="NCBI Taxonomy" id="861051"/>
    <lineage>
        <taxon>Bacteria</taxon>
        <taxon>Pseudomonadati</taxon>
        <taxon>Bacteroidota</taxon>
        <taxon>Cytophagia</taxon>
        <taxon>Cytophagales</taxon>
        <taxon>Reichenbachiellaceae</taxon>
        <taxon>Marinoscillum</taxon>
    </lineage>
</organism>
<comment type="subcellular location">
    <subcellularLocation>
        <location evidence="1">Cell membrane</location>
        <topology evidence="1">Multi-pass membrane protein</topology>
    </subcellularLocation>
</comment>
<evidence type="ECO:0000256" key="5">
    <source>
        <dbReference type="ARBA" id="ARBA00022692"/>
    </source>
</evidence>
<proteinExistence type="predicted"/>
<keyword evidence="5 10" id="KW-0812">Transmembrane</keyword>
<feature type="transmembrane region" description="Helical" evidence="10">
    <location>
        <begin position="127"/>
        <end position="147"/>
    </location>
</feature>
<dbReference type="PANTHER" id="PTHR43298">
    <property type="entry name" value="MULTIDRUG RESISTANCE PROTEIN NORM-RELATED"/>
    <property type="match status" value="1"/>
</dbReference>
<feature type="transmembrane region" description="Helical" evidence="10">
    <location>
        <begin position="303"/>
        <end position="326"/>
    </location>
</feature>
<comment type="caution">
    <text evidence="11">The sequence shown here is derived from an EMBL/GenBank/DDBJ whole genome shotgun (WGS) entry which is preliminary data.</text>
</comment>
<keyword evidence="3" id="KW-0050">Antiport</keyword>
<name>A0ABW7NE75_9BACT</name>
<evidence type="ECO:0000256" key="6">
    <source>
        <dbReference type="ARBA" id="ARBA00022989"/>
    </source>
</evidence>
<evidence type="ECO:0000256" key="9">
    <source>
        <dbReference type="ARBA" id="ARBA00031636"/>
    </source>
</evidence>
<dbReference type="Pfam" id="PF01554">
    <property type="entry name" value="MatE"/>
    <property type="match status" value="2"/>
</dbReference>
<dbReference type="Proteomes" id="UP001610063">
    <property type="component" value="Unassembled WGS sequence"/>
</dbReference>
<feature type="transmembrane region" description="Helical" evidence="10">
    <location>
        <begin position="85"/>
        <end position="107"/>
    </location>
</feature>
<feature type="transmembrane region" description="Helical" evidence="10">
    <location>
        <begin position="50"/>
        <end position="73"/>
    </location>
</feature>
<dbReference type="InterPro" id="IPR002528">
    <property type="entry name" value="MATE_fam"/>
</dbReference>
<evidence type="ECO:0000256" key="3">
    <source>
        <dbReference type="ARBA" id="ARBA00022449"/>
    </source>
</evidence>
<evidence type="ECO:0000256" key="10">
    <source>
        <dbReference type="SAM" id="Phobius"/>
    </source>
</evidence>
<dbReference type="CDD" id="cd13131">
    <property type="entry name" value="MATE_NorM_like"/>
    <property type="match status" value="1"/>
</dbReference>
<keyword evidence="8 10" id="KW-0472">Membrane</keyword>
<dbReference type="PANTHER" id="PTHR43298:SF2">
    <property type="entry name" value="FMN_FAD EXPORTER YEEO-RELATED"/>
    <property type="match status" value="1"/>
</dbReference>
<feature type="transmembrane region" description="Helical" evidence="10">
    <location>
        <begin position="186"/>
        <end position="209"/>
    </location>
</feature>
<protein>
    <recommendedName>
        <fullName evidence="9">Multidrug-efflux transporter</fullName>
    </recommendedName>
</protein>
<feature type="transmembrane region" description="Helical" evidence="10">
    <location>
        <begin position="270"/>
        <end position="291"/>
    </location>
</feature>
<evidence type="ECO:0000256" key="4">
    <source>
        <dbReference type="ARBA" id="ARBA00022475"/>
    </source>
</evidence>
<feature type="transmembrane region" description="Helical" evidence="10">
    <location>
        <begin position="12"/>
        <end position="30"/>
    </location>
</feature>
<dbReference type="RefSeq" id="WP_395418518.1">
    <property type="nucleotide sequence ID" value="NZ_JBIPKE010000019.1"/>
</dbReference>
<feature type="transmembrane region" description="Helical" evidence="10">
    <location>
        <begin position="338"/>
        <end position="357"/>
    </location>
</feature>
<dbReference type="NCBIfam" id="TIGR00797">
    <property type="entry name" value="matE"/>
    <property type="match status" value="1"/>
</dbReference>
<evidence type="ECO:0000256" key="8">
    <source>
        <dbReference type="ARBA" id="ARBA00023136"/>
    </source>
</evidence>
<sequence>MTLKEHFSKNVVLAYPVVIGQLGHIMVSVADTMMVGRVGVIPLAAATFAGTFYHVLMLFGIGVSYAVTPLVAATKVGDQPRLMKYLQSGMVLNILLSVLMMAVGLLVSPFLQYFGQEEAVATAARPYLIIMCASMMPLMIFQTYRQFAEGLSDTFNPMVVSIFANLLNVGLNYVMIYGALGFPAMGLLGAGYATLVSRVIMAVLMWWMIRPRMKGFEWTFDWALAKRMLKIGVPSGMQYVFEVGAFATASIMVGWISAEALAAHQIALNLSAITYMCATGIAAAATIRIGNQMGLKDLKNLRIAGYTSFTLVAMFMSVSALMFILFRGELTGLYVKDAHVQSIAASLMIIAAAFQVSDGVQAVGLGILRGLTDVKVPTLVTFVSYWLLAIPGGYLLGFTFDLGIHGVWYALSGGLTLAGVLHILRFRRLTKKIKF</sequence>
<feature type="transmembrane region" description="Helical" evidence="10">
    <location>
        <begin position="406"/>
        <end position="424"/>
    </location>
</feature>